<dbReference type="InterPro" id="IPR028098">
    <property type="entry name" value="Glyco_trans_4-like_N"/>
</dbReference>
<dbReference type="Gene3D" id="3.40.50.2000">
    <property type="entry name" value="Glycogen Phosphorylase B"/>
    <property type="match status" value="2"/>
</dbReference>
<proteinExistence type="predicted"/>
<dbReference type="InterPro" id="IPR001296">
    <property type="entry name" value="Glyco_trans_1"/>
</dbReference>
<keyword evidence="4" id="KW-1185">Reference proteome</keyword>
<evidence type="ECO:0000259" key="2">
    <source>
        <dbReference type="Pfam" id="PF13439"/>
    </source>
</evidence>
<dbReference type="RefSeq" id="WP_193913950.1">
    <property type="nucleotide sequence ID" value="NZ_JADEXS020000001.1"/>
</dbReference>
<organism evidence="3 4">
    <name type="scientific">Desmonostoc muscorum LEGE 12446</name>
    <dbReference type="NCBI Taxonomy" id="1828758"/>
    <lineage>
        <taxon>Bacteria</taxon>
        <taxon>Bacillati</taxon>
        <taxon>Cyanobacteriota</taxon>
        <taxon>Cyanophyceae</taxon>
        <taxon>Nostocales</taxon>
        <taxon>Nostocaceae</taxon>
        <taxon>Desmonostoc</taxon>
    </lineage>
</organism>
<feature type="domain" description="Glycosyl transferase family 1" evidence="1">
    <location>
        <begin position="210"/>
        <end position="375"/>
    </location>
</feature>
<dbReference type="PANTHER" id="PTHR12526">
    <property type="entry name" value="GLYCOSYLTRANSFERASE"/>
    <property type="match status" value="1"/>
</dbReference>
<reference evidence="3" key="1">
    <citation type="submission" date="2020-10" db="EMBL/GenBank/DDBJ databases">
        <authorList>
            <person name="Castelo-Branco R."/>
            <person name="Eusebio N."/>
            <person name="Adriana R."/>
            <person name="Vieira A."/>
            <person name="Brugerolle De Fraissinette N."/>
            <person name="Rezende De Castro R."/>
            <person name="Schneider M.P."/>
            <person name="Vasconcelos V."/>
            <person name="Leao P.N."/>
        </authorList>
    </citation>
    <scope>NUCLEOTIDE SEQUENCE</scope>
    <source>
        <strain evidence="3">LEGE 12446</strain>
    </source>
</reference>
<dbReference type="Pfam" id="PF00534">
    <property type="entry name" value="Glycos_transf_1"/>
    <property type="match status" value="1"/>
</dbReference>
<sequence length="409" mass="46592">MKIAFISYEYPPDTAYGGIATYVYQAARVLQQRGHQVEVFAGSTVRTTTETENEILVHRINERDLTNFVKRVGQLFVERHSLVKFDVVEGTDYNAEAREAVRLVPEIPLVVKLHTPCFLASKISEEKPSLLREAHKYMEALRGKSIKPRWKYNFKDDIEYIHALNADEIVAPSQAIADELIKAWKLNRNKISLVPNLYVPSRELLEIPVENQTNVVTFIGRLENRKGILDLAQAIPIVLKQHPEVSFRFIGRTSSSPNPNLHMRQYLEGMLQPYKNSLEFIGFVPFEKIPSYLRSTEVCVFPSLWDNFPFVCLEAMAAARGIVGSSSGGMAEQLNHGECGRLVPPYNPNQIAKAVVELLRNPSLRMELGEAARKRVLNEYNIERIGLLQENSYARAIKRREAMGSRFYN</sequence>
<dbReference type="Proteomes" id="UP000622533">
    <property type="component" value="Unassembled WGS sequence"/>
</dbReference>
<evidence type="ECO:0000259" key="1">
    <source>
        <dbReference type="Pfam" id="PF00534"/>
    </source>
</evidence>
<dbReference type="EMBL" id="JADEXS010000035">
    <property type="protein sequence ID" value="MBE9021707.1"/>
    <property type="molecule type" value="Genomic_DNA"/>
</dbReference>
<comment type="caution">
    <text evidence="3">The sequence shown here is derived from an EMBL/GenBank/DDBJ whole genome shotgun (WGS) entry which is preliminary data.</text>
</comment>
<dbReference type="CDD" id="cd03801">
    <property type="entry name" value="GT4_PimA-like"/>
    <property type="match status" value="1"/>
</dbReference>
<feature type="domain" description="Glycosyltransferase subfamily 4-like N-terminal" evidence="2">
    <location>
        <begin position="16"/>
        <end position="196"/>
    </location>
</feature>
<dbReference type="Pfam" id="PF13439">
    <property type="entry name" value="Glyco_transf_4"/>
    <property type="match status" value="1"/>
</dbReference>
<evidence type="ECO:0000313" key="3">
    <source>
        <dbReference type="EMBL" id="MBE9021707.1"/>
    </source>
</evidence>
<protein>
    <submittedName>
        <fullName evidence="3">Glycosyltransferase family 4 protein</fullName>
    </submittedName>
</protein>
<accession>A0A8J7CZJ0</accession>
<evidence type="ECO:0000313" key="4">
    <source>
        <dbReference type="Proteomes" id="UP000622533"/>
    </source>
</evidence>
<dbReference type="AlphaFoldDB" id="A0A8J7CZJ0"/>
<dbReference type="GO" id="GO:0016757">
    <property type="term" value="F:glycosyltransferase activity"/>
    <property type="evidence" value="ECO:0007669"/>
    <property type="project" value="InterPro"/>
</dbReference>
<name>A0A8J7CZJ0_DESMC</name>
<dbReference type="SUPFAM" id="SSF53756">
    <property type="entry name" value="UDP-Glycosyltransferase/glycogen phosphorylase"/>
    <property type="match status" value="1"/>
</dbReference>
<gene>
    <name evidence="3" type="ORF">IQ276_04270</name>
</gene>